<dbReference type="Gene3D" id="3.40.50.300">
    <property type="entry name" value="P-loop containing nucleotide triphosphate hydrolases"/>
    <property type="match status" value="1"/>
</dbReference>
<keyword evidence="6" id="KW-1185">Reference proteome</keyword>
<proteinExistence type="inferred from homology"/>
<dbReference type="InterPro" id="IPR001867">
    <property type="entry name" value="OmpR/PhoB-type_DNA-bd"/>
</dbReference>
<keyword evidence="2 3" id="KW-0238">DNA-binding</keyword>
<feature type="DNA-binding region" description="OmpR/PhoB-type" evidence="3">
    <location>
        <begin position="1"/>
        <end position="96"/>
    </location>
</feature>
<dbReference type="GO" id="GO:0005524">
    <property type="term" value="F:ATP binding"/>
    <property type="evidence" value="ECO:0007669"/>
    <property type="project" value="UniProtKB-KW"/>
</dbReference>
<evidence type="ECO:0000313" key="6">
    <source>
        <dbReference type="Proteomes" id="UP001596074"/>
    </source>
</evidence>
<dbReference type="Pfam" id="PF25872">
    <property type="entry name" value="HTH_77"/>
    <property type="match status" value="1"/>
</dbReference>
<name>A0ABW0ZZZ7_9ACTN</name>
<dbReference type="SUPFAM" id="SSF46894">
    <property type="entry name" value="C-terminal effector domain of the bipartite response regulators"/>
    <property type="match status" value="1"/>
</dbReference>
<dbReference type="Gene3D" id="1.10.10.10">
    <property type="entry name" value="Winged helix-like DNA-binding domain superfamily/Winged helix DNA-binding domain"/>
    <property type="match status" value="1"/>
</dbReference>
<evidence type="ECO:0000259" key="4">
    <source>
        <dbReference type="PROSITE" id="PS51755"/>
    </source>
</evidence>
<reference evidence="6" key="1">
    <citation type="journal article" date="2019" name="Int. J. Syst. Evol. Microbiol.">
        <title>The Global Catalogue of Microorganisms (GCM) 10K type strain sequencing project: providing services to taxonomists for standard genome sequencing and annotation.</title>
        <authorList>
            <consortium name="The Broad Institute Genomics Platform"/>
            <consortium name="The Broad Institute Genome Sequencing Center for Infectious Disease"/>
            <person name="Wu L."/>
            <person name="Ma J."/>
        </authorList>
    </citation>
    <scope>NUCLEOTIDE SEQUENCE [LARGE SCALE GENOMIC DNA]</scope>
    <source>
        <strain evidence="6">KCTC 42087</strain>
    </source>
</reference>
<feature type="domain" description="OmpR/PhoB-type" evidence="4">
    <location>
        <begin position="1"/>
        <end position="96"/>
    </location>
</feature>
<keyword evidence="5" id="KW-0067">ATP-binding</keyword>
<dbReference type="SUPFAM" id="SSF48452">
    <property type="entry name" value="TPR-like"/>
    <property type="match status" value="1"/>
</dbReference>
<protein>
    <submittedName>
        <fullName evidence="5">ATP-binding protein</fullName>
    </submittedName>
</protein>
<evidence type="ECO:0000256" key="3">
    <source>
        <dbReference type="PROSITE-ProRule" id="PRU01091"/>
    </source>
</evidence>
<dbReference type="SUPFAM" id="SSF52540">
    <property type="entry name" value="P-loop containing nucleoside triphosphate hydrolases"/>
    <property type="match status" value="1"/>
</dbReference>
<dbReference type="InterPro" id="IPR027417">
    <property type="entry name" value="P-loop_NTPase"/>
</dbReference>
<comment type="caution">
    <text evidence="5">The sequence shown here is derived from an EMBL/GenBank/DDBJ whole genome shotgun (WGS) entry which is preliminary data.</text>
</comment>
<dbReference type="Pfam" id="PF00486">
    <property type="entry name" value="Trans_reg_C"/>
    <property type="match status" value="1"/>
</dbReference>
<evidence type="ECO:0000313" key="5">
    <source>
        <dbReference type="EMBL" id="MFC5748138.1"/>
    </source>
</evidence>
<dbReference type="Gene3D" id="1.25.40.10">
    <property type="entry name" value="Tetratricopeptide repeat domain"/>
    <property type="match status" value="1"/>
</dbReference>
<dbReference type="PANTHER" id="PTHR47691:SF3">
    <property type="entry name" value="HTH-TYPE TRANSCRIPTIONAL REGULATOR RV0890C-RELATED"/>
    <property type="match status" value="1"/>
</dbReference>
<dbReference type="SMART" id="SM01043">
    <property type="entry name" value="BTAD"/>
    <property type="match status" value="1"/>
</dbReference>
<dbReference type="InterPro" id="IPR011990">
    <property type="entry name" value="TPR-like_helical_dom_sf"/>
</dbReference>
<dbReference type="PROSITE" id="PS51755">
    <property type="entry name" value="OMPR_PHOB"/>
    <property type="match status" value="1"/>
</dbReference>
<dbReference type="Pfam" id="PF03704">
    <property type="entry name" value="BTAD"/>
    <property type="match status" value="1"/>
</dbReference>
<dbReference type="InterPro" id="IPR005158">
    <property type="entry name" value="BTAD"/>
</dbReference>
<keyword evidence="5" id="KW-0547">Nucleotide-binding</keyword>
<dbReference type="EMBL" id="JBHSON010000028">
    <property type="protein sequence ID" value="MFC5748138.1"/>
    <property type="molecule type" value="Genomic_DNA"/>
</dbReference>
<dbReference type="PRINTS" id="PR00364">
    <property type="entry name" value="DISEASERSIST"/>
</dbReference>
<dbReference type="PANTHER" id="PTHR47691">
    <property type="entry name" value="REGULATOR-RELATED"/>
    <property type="match status" value="1"/>
</dbReference>
<dbReference type="InterPro" id="IPR036388">
    <property type="entry name" value="WH-like_DNA-bd_sf"/>
</dbReference>
<organism evidence="5 6">
    <name type="scientific">Actinomadura rugatobispora</name>
    <dbReference type="NCBI Taxonomy" id="1994"/>
    <lineage>
        <taxon>Bacteria</taxon>
        <taxon>Bacillati</taxon>
        <taxon>Actinomycetota</taxon>
        <taxon>Actinomycetes</taxon>
        <taxon>Streptosporangiales</taxon>
        <taxon>Thermomonosporaceae</taxon>
        <taxon>Actinomadura</taxon>
    </lineage>
</organism>
<dbReference type="RefSeq" id="WP_378283773.1">
    <property type="nucleotide sequence ID" value="NZ_JBHSON010000028.1"/>
</dbReference>
<dbReference type="Proteomes" id="UP001596074">
    <property type="component" value="Unassembled WGS sequence"/>
</dbReference>
<dbReference type="InterPro" id="IPR016032">
    <property type="entry name" value="Sig_transdc_resp-reg_C-effctor"/>
</dbReference>
<dbReference type="SMART" id="SM00862">
    <property type="entry name" value="Trans_reg_C"/>
    <property type="match status" value="1"/>
</dbReference>
<gene>
    <name evidence="5" type="ORF">ACFPZN_21130</name>
</gene>
<sequence>MRFGVLGPLEVWTGCGRAVRVPELKVRMLLAALLAAEGRPVSPGRLIEDLWAAEPPGKPAGALRVKVSQLRRAMEEAEPGGRGLVESGPAGYLLKAGDVDARSFQDLTARARRAGDPAARAALLNDALALWRGPAFADFGEDAFARAAVTRLEEERLTALEELAEARLALGEHHALIAELSALAERHPLRERTQAGLMRALYRAGRQHDALEGYRRLRVRLRDELGLDPSPELDALHQAILRQDPALRAPAVPPVRPPANLPVPPDDLIGRDAEAGEVVEALAGAFRLVTLTGPGGVGKTRLALEAAARARDSFPDGTFWVELSGLPRDTASPEGVAEAVAAAMGVRDDDAGRALEELAGRRALLVLDNCEHVIEPVAKLADGLLRSAPGVRILATAREPLGLSGELLRVVPPLEAPAGGDRDPEALRRAASVRLFEARASAAAPGFALDLGNAAAVAAICRRLDGIPLALELAAARVRALGAVQLAARLDDRFRLLGTGRRGVPERQRTLRAAIDWSWEPLDGVERAVLRRLSVHAAGCTLEAAEETCSGDGVEQAEVVDAIARLVDRSLVVMADGPGGPRYRLLESVAAYALERLGEAGERERVQHRHDVYYTLVAECAEAFREGHARRRWLARLDADTANLRAALESATRRGQGDLALRLTRALAWYWIERGRPGEAGRSLWAALTESADAHRLDGLAAALRELAPDPG</sequence>
<dbReference type="CDD" id="cd15831">
    <property type="entry name" value="BTAD"/>
    <property type="match status" value="1"/>
</dbReference>
<dbReference type="InterPro" id="IPR058852">
    <property type="entry name" value="HTH_77"/>
</dbReference>
<evidence type="ECO:0000256" key="2">
    <source>
        <dbReference type="ARBA" id="ARBA00023125"/>
    </source>
</evidence>
<evidence type="ECO:0000256" key="1">
    <source>
        <dbReference type="ARBA" id="ARBA00005820"/>
    </source>
</evidence>
<comment type="similarity">
    <text evidence="1">Belongs to the AfsR/DnrI/RedD regulatory family.</text>
</comment>
<accession>A0ABW0ZZZ7</accession>